<feature type="region of interest" description="Disordered" evidence="6">
    <location>
        <begin position="1023"/>
        <end position="1047"/>
    </location>
</feature>
<keyword evidence="2" id="KW-0547">Nucleotide-binding</keyword>
<accession>A0A5C3FYH1</accession>
<dbReference type="SUPFAM" id="SSF48334">
    <property type="entry name" value="DNA repair protein MutS, domain III"/>
    <property type="match status" value="1"/>
</dbReference>
<feature type="region of interest" description="Disordered" evidence="6">
    <location>
        <begin position="1"/>
        <end position="40"/>
    </location>
</feature>
<dbReference type="InterPro" id="IPR000432">
    <property type="entry name" value="DNA_mismatch_repair_MutS_C"/>
</dbReference>
<dbReference type="Gene3D" id="1.10.1420.10">
    <property type="match status" value="2"/>
</dbReference>
<evidence type="ECO:0000256" key="2">
    <source>
        <dbReference type="ARBA" id="ARBA00022741"/>
    </source>
</evidence>
<dbReference type="Gene3D" id="3.40.50.300">
    <property type="entry name" value="P-loop containing nucleotide triphosphate hydrolases"/>
    <property type="match status" value="1"/>
</dbReference>
<dbReference type="PROSITE" id="PS00486">
    <property type="entry name" value="DNA_MISMATCH_REPAIR_2"/>
    <property type="match status" value="1"/>
</dbReference>
<evidence type="ECO:0000313" key="9">
    <source>
        <dbReference type="Proteomes" id="UP000325008"/>
    </source>
</evidence>
<dbReference type="InterPro" id="IPR045076">
    <property type="entry name" value="MutS"/>
</dbReference>
<feature type="compositionally biased region" description="Acidic residues" evidence="6">
    <location>
        <begin position="1028"/>
        <end position="1037"/>
    </location>
</feature>
<keyword evidence="3" id="KW-0067">ATP-binding</keyword>
<dbReference type="InterPro" id="IPR007696">
    <property type="entry name" value="DNA_mismatch_repair_MutS_core"/>
</dbReference>
<feature type="domain" description="DNA mismatch repair proteins mutS family" evidence="7">
    <location>
        <begin position="873"/>
        <end position="889"/>
    </location>
</feature>
<feature type="region of interest" description="Disordered" evidence="6">
    <location>
        <begin position="241"/>
        <end position="274"/>
    </location>
</feature>
<keyword evidence="5" id="KW-0469">Meiosis</keyword>
<dbReference type="PANTHER" id="PTHR11361:SF21">
    <property type="entry name" value="MUTS PROTEIN HOMOLOG 4"/>
    <property type="match status" value="1"/>
</dbReference>
<evidence type="ECO:0000313" key="8">
    <source>
        <dbReference type="EMBL" id="SPO49226.1"/>
    </source>
</evidence>
<dbReference type="SMART" id="SM00534">
    <property type="entry name" value="MUTSac"/>
    <property type="match status" value="1"/>
</dbReference>
<proteinExistence type="inferred from homology"/>
<sequence length="1069" mass="117427">MSPNAPPPSMNPANNRSAPKQGTQELPSRPGSAASVASSRASFRIPGIQALAPNASRQSTPSDPSFVMPASYVRLFTPDTDAQATSQSRTLHMPSRQNVDWLNTRSAPPPREFLERSQTPRELPRPLQADQRPHNQGQNAAPEVLRQSGPPDEPLRPFTASSYHRSRLVTADGSSGNYICAVLENRGIGREVGIASLERDTGMCVITQFADTPTYVRTIHHMSLYPPSVLLVPASGVAFRTGPSSASSSRASKRIKIRDQGASEPDLEDAPTSDYRNGTSVLIRCLEELFDIQASPIPRRSWDYQEGARYLDRLLVDDIDQANEAKEIDHRLSSRDRQIAPLASQESERPASSRPQTGLASLDSSAKASTRAAILVAVADKYFLLSAVAALFDFFTQSLNRVFTPRSLRIQFVVPEGTILINSNTAHDLELVRNLINPGSKDCLYGLLDHCATPMGRRLLKMNILQPMRDLEAIAVRQDAERFYAIRQSLKPIRDGGIDLDKLVNALSCSERRVATPRSETERKVGSILSLRTLIRSLSSARAALQNASSGLFQAVQVFLDAEELDLIAEAIYQTIDDDIIHAKGGLSSRNAKLYAVRAEKSPLLDVARETYKENINDILQLCEAESQETGLSITLKMVHTGFLFQTKCERSRIKNLPERFTNVTPAKTGNTITMLTLTLKKLNARLVESMNEVLTMSDTIIDELIEEIIGKVASLYKVSEALSLLDMVVSFANVSIANNYVRPAFGDSLDIRRARHPILDRVDVPASASSAIFTRRRRAFVPNDICLGAGERVCLITGPNMSGKSTFLRQIALITVLAGIGCFVPATRATLPIPDAILSLLTHEDDATQNLSTFATEMRTSAFILSVGSPRSLVILDEMGRGTSPDEGSAVATAIVEELLNDKVSTVFFATHFGELVDGFDGKEGVVCQHLHVSTVQQRQDVSLVFHHKLHRGIGLDTHYSLQVAKMMRCFGDGFLQHAQQIAEAEQASYASRAREVSPDTRARRTMLRKIVRDLRRLLHESRTEAAGEDEGPEQEGEAHEQQAESLAQKLTLLRLNAATDLASTFAE</sequence>
<evidence type="ECO:0000256" key="5">
    <source>
        <dbReference type="ARBA" id="ARBA00023254"/>
    </source>
</evidence>
<dbReference type="GO" id="GO:0140664">
    <property type="term" value="F:ATP-dependent DNA damage sensor activity"/>
    <property type="evidence" value="ECO:0007669"/>
    <property type="project" value="InterPro"/>
</dbReference>
<dbReference type="SMART" id="SM00533">
    <property type="entry name" value="MUTSd"/>
    <property type="match status" value="1"/>
</dbReference>
<keyword evidence="4" id="KW-0238">DNA-binding</keyword>
<dbReference type="Pfam" id="PF05192">
    <property type="entry name" value="MutS_III"/>
    <property type="match status" value="1"/>
</dbReference>
<feature type="compositionally biased region" description="Polar residues" evidence="6">
    <location>
        <begin position="83"/>
        <end position="106"/>
    </location>
</feature>
<reference evidence="8" key="1">
    <citation type="submission" date="2018-03" db="EMBL/GenBank/DDBJ databases">
        <authorList>
            <person name="Guldener U."/>
        </authorList>
    </citation>
    <scope>NUCLEOTIDE SEQUENCE [LARGE SCALE GENOMIC DNA]</scope>
    <source>
        <strain evidence="8">ATCC34888</strain>
    </source>
</reference>
<evidence type="ECO:0000256" key="4">
    <source>
        <dbReference type="ARBA" id="ARBA00023125"/>
    </source>
</evidence>
<feature type="compositionally biased region" description="Low complexity" evidence="6">
    <location>
        <begin position="27"/>
        <end position="40"/>
    </location>
</feature>
<dbReference type="GO" id="GO:0006298">
    <property type="term" value="P:mismatch repair"/>
    <property type="evidence" value="ECO:0007669"/>
    <property type="project" value="InterPro"/>
</dbReference>
<name>A0A5C3FYH1_PSEA2</name>
<dbReference type="GO" id="GO:0005524">
    <property type="term" value="F:ATP binding"/>
    <property type="evidence" value="ECO:0007669"/>
    <property type="project" value="UniProtKB-KW"/>
</dbReference>
<comment type="similarity">
    <text evidence="1">Belongs to the DNA mismatch repair MutS family.</text>
</comment>
<gene>
    <name evidence="8" type="ORF">PSANT_06917</name>
</gene>
<dbReference type="GO" id="GO:0007131">
    <property type="term" value="P:reciprocal meiotic recombination"/>
    <property type="evidence" value="ECO:0007669"/>
    <property type="project" value="TreeGrafter"/>
</dbReference>
<dbReference type="InterPro" id="IPR036187">
    <property type="entry name" value="DNA_mismatch_repair_MutS_sf"/>
</dbReference>
<feature type="compositionally biased region" description="Polar residues" evidence="6">
    <location>
        <begin position="353"/>
        <end position="362"/>
    </location>
</feature>
<feature type="region of interest" description="Disordered" evidence="6">
    <location>
        <begin position="327"/>
        <end position="362"/>
    </location>
</feature>
<dbReference type="Pfam" id="PF00488">
    <property type="entry name" value="MutS_V"/>
    <property type="match status" value="1"/>
</dbReference>
<dbReference type="AlphaFoldDB" id="A0A5C3FYH1"/>
<evidence type="ECO:0000256" key="6">
    <source>
        <dbReference type="SAM" id="MobiDB-lite"/>
    </source>
</evidence>
<evidence type="ECO:0000259" key="7">
    <source>
        <dbReference type="PROSITE" id="PS00486"/>
    </source>
</evidence>
<dbReference type="GO" id="GO:0005634">
    <property type="term" value="C:nucleus"/>
    <property type="evidence" value="ECO:0007669"/>
    <property type="project" value="TreeGrafter"/>
</dbReference>
<dbReference type="PANTHER" id="PTHR11361">
    <property type="entry name" value="DNA MISMATCH REPAIR PROTEIN MUTS FAMILY MEMBER"/>
    <property type="match status" value="1"/>
</dbReference>
<dbReference type="EMBL" id="OOIQ01000024">
    <property type="protein sequence ID" value="SPO49226.1"/>
    <property type="molecule type" value="Genomic_DNA"/>
</dbReference>
<dbReference type="InterPro" id="IPR027417">
    <property type="entry name" value="P-loop_NTPase"/>
</dbReference>
<keyword evidence="9" id="KW-1185">Reference proteome</keyword>
<evidence type="ECO:0000256" key="1">
    <source>
        <dbReference type="ARBA" id="ARBA00006271"/>
    </source>
</evidence>
<dbReference type="SUPFAM" id="SSF52540">
    <property type="entry name" value="P-loop containing nucleoside triphosphate hydrolases"/>
    <property type="match status" value="1"/>
</dbReference>
<evidence type="ECO:0000256" key="3">
    <source>
        <dbReference type="ARBA" id="ARBA00022840"/>
    </source>
</evidence>
<dbReference type="OrthoDB" id="276261at2759"/>
<feature type="region of interest" description="Disordered" evidence="6">
    <location>
        <begin position="83"/>
        <end position="160"/>
    </location>
</feature>
<comment type="caution">
    <text evidence="8">The sequence shown here is derived from an EMBL/GenBank/DDBJ whole genome shotgun (WGS) entry which is preliminary data.</text>
</comment>
<organism evidence="8 9">
    <name type="scientific">Pseudozyma antarctica</name>
    <name type="common">Yeast</name>
    <name type="synonym">Candida antarctica</name>
    <dbReference type="NCBI Taxonomy" id="84753"/>
    <lineage>
        <taxon>Eukaryota</taxon>
        <taxon>Fungi</taxon>
        <taxon>Dikarya</taxon>
        <taxon>Basidiomycota</taxon>
        <taxon>Ustilaginomycotina</taxon>
        <taxon>Ustilaginomycetes</taxon>
        <taxon>Ustilaginales</taxon>
        <taxon>Ustilaginaceae</taxon>
        <taxon>Moesziomyces</taxon>
    </lineage>
</organism>
<dbReference type="GO" id="GO:0030983">
    <property type="term" value="F:mismatched DNA binding"/>
    <property type="evidence" value="ECO:0007669"/>
    <property type="project" value="InterPro"/>
</dbReference>
<feature type="compositionally biased region" description="Pro residues" evidence="6">
    <location>
        <begin position="1"/>
        <end position="10"/>
    </location>
</feature>
<protein>
    <submittedName>
        <fullName evidence="8">Related to meiosis-specific MutS homolog</fullName>
    </submittedName>
</protein>
<feature type="compositionally biased region" description="Basic and acidic residues" evidence="6">
    <location>
        <begin position="112"/>
        <end position="124"/>
    </location>
</feature>
<dbReference type="Proteomes" id="UP000325008">
    <property type="component" value="Unassembled WGS sequence"/>
</dbReference>
<feature type="compositionally biased region" description="Basic and acidic residues" evidence="6">
    <location>
        <begin position="327"/>
        <end position="338"/>
    </location>
</feature>